<gene>
    <name evidence="1" type="ORF">CFter6_4641</name>
</gene>
<organism evidence="1">
    <name type="scientific">Collimonas fungivorans</name>
    <dbReference type="NCBI Taxonomy" id="158899"/>
    <lineage>
        <taxon>Bacteria</taxon>
        <taxon>Pseudomonadati</taxon>
        <taxon>Pseudomonadota</taxon>
        <taxon>Betaproteobacteria</taxon>
        <taxon>Burkholderiales</taxon>
        <taxon>Oxalobacteraceae</taxon>
        <taxon>Collimonas</taxon>
    </lineage>
</organism>
<dbReference type="PATRIC" id="fig|158899.10.peg.4589"/>
<accession>A0A127PHX4</accession>
<evidence type="ECO:0000313" key="2">
    <source>
        <dbReference type="Proteomes" id="UP000072421"/>
    </source>
</evidence>
<dbReference type="AlphaFoldDB" id="A0A127PHX4"/>
<dbReference type="EMBL" id="CP013232">
    <property type="protein sequence ID" value="AMO97224.1"/>
    <property type="molecule type" value="Genomic_DNA"/>
</dbReference>
<dbReference type="Proteomes" id="UP000072421">
    <property type="component" value="Chromosome"/>
</dbReference>
<proteinExistence type="predicted"/>
<name>A0A127PHX4_9BURK</name>
<protein>
    <submittedName>
        <fullName evidence="1">Uncharacterized protein</fullName>
    </submittedName>
</protein>
<reference evidence="1 2" key="1">
    <citation type="submission" date="2015-11" db="EMBL/GenBank/DDBJ databases">
        <title>Exploring the genomic traits of fungus-feeding bacterial genus Collimonas.</title>
        <authorList>
            <person name="Song C."/>
            <person name="Schmidt R."/>
            <person name="de Jager V."/>
            <person name="Krzyzanowska D."/>
            <person name="Jongedijk E."/>
            <person name="Cankar K."/>
            <person name="Beekwilder J."/>
            <person name="van Veen A."/>
            <person name="de Boer W."/>
            <person name="van Veen J.A."/>
            <person name="Garbeva P."/>
        </authorList>
    </citation>
    <scope>NUCLEOTIDE SEQUENCE [LARGE SCALE GENOMIC DNA]</scope>
    <source>
        <strain evidence="1 2">Ter6</strain>
    </source>
</reference>
<evidence type="ECO:0000313" key="1">
    <source>
        <dbReference type="EMBL" id="AMO97224.1"/>
    </source>
</evidence>
<sequence length="81" mass="9609">MSSPSYTSFLVAGFLPAANTVQTHFFWRFSALAYPDNALLFDCIYQNRRIRDFRISCLCFFSSKRTRVLFFFLHYASFRII</sequence>